<feature type="transmembrane region" description="Helical" evidence="1">
    <location>
        <begin position="222"/>
        <end position="240"/>
    </location>
</feature>
<keyword evidence="1" id="KW-0472">Membrane</keyword>
<gene>
    <name evidence="3" type="ORF">Q8A70_13410</name>
</gene>
<evidence type="ECO:0000313" key="3">
    <source>
        <dbReference type="EMBL" id="MDQ7248677.1"/>
    </source>
</evidence>
<evidence type="ECO:0000256" key="2">
    <source>
        <dbReference type="SAM" id="SignalP"/>
    </source>
</evidence>
<dbReference type="EMBL" id="JAUYVI010000004">
    <property type="protein sequence ID" value="MDQ7248677.1"/>
    <property type="molecule type" value="Genomic_DNA"/>
</dbReference>
<feature type="chain" id="PRO_5046514499" description="Secreted protein" evidence="2">
    <location>
        <begin position="24"/>
        <end position="247"/>
    </location>
</feature>
<feature type="signal peptide" evidence="2">
    <location>
        <begin position="1"/>
        <end position="23"/>
    </location>
</feature>
<keyword evidence="1" id="KW-1133">Transmembrane helix</keyword>
<keyword evidence="1" id="KW-0812">Transmembrane</keyword>
<evidence type="ECO:0000256" key="1">
    <source>
        <dbReference type="SAM" id="Phobius"/>
    </source>
</evidence>
<proteinExistence type="predicted"/>
<protein>
    <recommendedName>
        <fullName evidence="5">Secreted protein</fullName>
    </recommendedName>
</protein>
<reference evidence="4" key="1">
    <citation type="submission" date="2023-08" db="EMBL/GenBank/DDBJ databases">
        <title>Rhodospirillaceae gen. nov., a novel taxon isolated from the Yangtze River Yuezi River estuary sludge.</title>
        <authorList>
            <person name="Ruan L."/>
        </authorList>
    </citation>
    <scope>NUCLEOTIDE SEQUENCE [LARGE SCALE GENOMIC DNA]</scope>
    <source>
        <strain evidence="4">R-7</strain>
    </source>
</reference>
<keyword evidence="2" id="KW-0732">Signal</keyword>
<comment type="caution">
    <text evidence="3">The sequence shown here is derived from an EMBL/GenBank/DDBJ whole genome shotgun (WGS) entry which is preliminary data.</text>
</comment>
<dbReference type="RefSeq" id="WP_379956161.1">
    <property type="nucleotide sequence ID" value="NZ_JAUYVI010000004.1"/>
</dbReference>
<evidence type="ECO:0000313" key="4">
    <source>
        <dbReference type="Proteomes" id="UP001230156"/>
    </source>
</evidence>
<sequence length="247" mass="24995">MVRTRLGLIAQSTAALVALAFFASPGAATTLPVTTQINGPYTLVGSDAVAISAPPALGSSGATSSGAYFDYLFEFSISQDSYITATVGPVGGSAFSEMHMQFYDQTAPSGPDDDLYTGGDLAALYTDPANPNPNLIDTGPDAHWTTSGSVGQPSAGGPALPSGAAAVLEPTGFDQATQTPYHLVSLSGTYFLRIFGILDPSATEFALAATISSTVAVAATPIPAALPLFLSALGALGFAARRRKPAA</sequence>
<dbReference type="Proteomes" id="UP001230156">
    <property type="component" value="Unassembled WGS sequence"/>
</dbReference>
<name>A0ABU0YLR0_9PROT</name>
<organism evidence="3 4">
    <name type="scientific">Dongia sedimenti</name>
    <dbReference type="NCBI Taxonomy" id="3064282"/>
    <lineage>
        <taxon>Bacteria</taxon>
        <taxon>Pseudomonadati</taxon>
        <taxon>Pseudomonadota</taxon>
        <taxon>Alphaproteobacteria</taxon>
        <taxon>Rhodospirillales</taxon>
        <taxon>Dongiaceae</taxon>
        <taxon>Dongia</taxon>
    </lineage>
</organism>
<keyword evidence="4" id="KW-1185">Reference proteome</keyword>
<evidence type="ECO:0008006" key="5">
    <source>
        <dbReference type="Google" id="ProtNLM"/>
    </source>
</evidence>
<accession>A0ABU0YLR0</accession>